<accession>A0A7L6AYD2</accession>
<gene>
    <name evidence="1" type="ORF">HZT40_22495</name>
</gene>
<dbReference type="KEGG" id="this:HZT40_22495"/>
<keyword evidence="2" id="KW-1185">Reference proteome</keyword>
<evidence type="ECO:0000313" key="2">
    <source>
        <dbReference type="Proteomes" id="UP000510621"/>
    </source>
</evidence>
<proteinExistence type="predicted"/>
<reference evidence="1" key="1">
    <citation type="submission" date="2020-06" db="EMBL/GenBank/DDBJ databases">
        <title>Analysis procedures for assessing recovery of high quality, complete, closed genomes from Nanopore long read metagenome sequencing.</title>
        <authorList>
            <person name="Bessarab I."/>
            <person name="Arumugam K."/>
            <person name="Haryono M."/>
            <person name="Liu X."/>
            <person name="Roy S."/>
            <person name="Zuniga-Montanez R.E."/>
            <person name="Qiu G."/>
            <person name="Drautz-Moses D.I."/>
            <person name="Law Y.Y."/>
            <person name="Wuertz S."/>
            <person name="Lauro F.M."/>
            <person name="Huson D.H."/>
            <person name="Williams R.B."/>
        </authorList>
    </citation>
    <scope>NUCLEOTIDE SEQUENCE [LARGE SCALE GENOMIC DNA]</scope>
    <source>
        <strain evidence="1">SSD2</strain>
    </source>
</reference>
<dbReference type="Proteomes" id="UP000510621">
    <property type="component" value="Chromosome"/>
</dbReference>
<dbReference type="EMBL" id="CP059265">
    <property type="protein sequence ID" value="QLQ33932.1"/>
    <property type="molecule type" value="Genomic_DNA"/>
</dbReference>
<name>A0A7L6AYD2_9GAMM</name>
<dbReference type="AlphaFoldDB" id="A0A7L6AYD2"/>
<organism evidence="1 2">
    <name type="scientific">Candidatus Thiothrix singaporensis</name>
    <dbReference type="NCBI Taxonomy" id="2799669"/>
    <lineage>
        <taxon>Bacteria</taxon>
        <taxon>Pseudomonadati</taxon>
        <taxon>Pseudomonadota</taxon>
        <taxon>Gammaproteobacteria</taxon>
        <taxon>Thiotrichales</taxon>
        <taxon>Thiotrichaceae</taxon>
        <taxon>Thiothrix</taxon>
    </lineage>
</organism>
<protein>
    <submittedName>
        <fullName evidence="1">Uncharacterized protein</fullName>
    </submittedName>
</protein>
<evidence type="ECO:0000313" key="1">
    <source>
        <dbReference type="EMBL" id="QLQ33932.1"/>
    </source>
</evidence>
<sequence>MEQQKQNQRIAYWADGFHLPEESARLCAEIGAFSPDYQVVEFPADAAPVLIDSEIKALLAQ</sequence>